<keyword evidence="4" id="KW-1185">Reference proteome</keyword>
<dbReference type="EMBL" id="OAPG01000002">
    <property type="protein sequence ID" value="SNX82623.1"/>
    <property type="molecule type" value="Genomic_DNA"/>
</dbReference>
<reference evidence="3" key="1">
    <citation type="submission" date="2023-10" db="EMBL/GenBank/DDBJ databases">
        <authorList>
            <person name="Guldener U."/>
        </authorList>
    </citation>
    <scope>NUCLEOTIDE SEQUENCE</scope>
    <source>
        <strain evidence="3">Mp4</strain>
    </source>
</reference>
<dbReference type="AlphaFoldDB" id="A0AAJ4XI96"/>
<feature type="region of interest" description="Disordered" evidence="1">
    <location>
        <begin position="189"/>
        <end position="218"/>
    </location>
</feature>
<feature type="compositionally biased region" description="Polar residues" evidence="1">
    <location>
        <begin position="189"/>
        <end position="212"/>
    </location>
</feature>
<gene>
    <name evidence="3" type="ORF">MEPE_01329</name>
</gene>
<proteinExistence type="predicted"/>
<keyword evidence="2" id="KW-0732">Signal</keyword>
<feature type="chain" id="PRO_5042582435" evidence="2">
    <location>
        <begin position="27"/>
        <end position="545"/>
    </location>
</feature>
<protein>
    <submittedName>
        <fullName evidence="3">Uncharacterized protein</fullName>
    </submittedName>
</protein>
<evidence type="ECO:0000256" key="1">
    <source>
        <dbReference type="SAM" id="MobiDB-lite"/>
    </source>
</evidence>
<evidence type="ECO:0000313" key="3">
    <source>
        <dbReference type="EMBL" id="SNX82623.1"/>
    </source>
</evidence>
<sequence length="545" mass="61401">MNSSKLIQAGGVLLALMLFLLQAAETGPTPPTGFIEELPEELARLLFEENEDHSSLQRQEDHTNFRANGPFANVPHANSDPFGLSGQWSSSDSAPAWPSHHSDYPHNFPSFAADAGPVQEVTPALEQSFHTIYEKGQSGHNIYGNDQGQSSSQASPLLESVFFQTPFNSGSNIHELRPDVLLEQGLWNSRDGQPPHNTFASPSHLPTPSFSQLHGGVPSSSRMRSISLSLESIPVARVRGVTEGFAQIKGRYKLIVESDPDVDALVSKLRFWMRMEERSGEQVAPELPQEPVKLMSDFNRRLDAVAYPQSVTGVFEFGQAQTDNVPHLYLRGFYPLSPIEFQSLPNTPEAIQTQYWVIIHKTLQRGESERSLKVSFQKVKSSSSEQPYQTRRSAFPRGRRLKNTKTGELNIINLYVYEESAYVDQLTQEWKSEAGLNEKSFQPIRLTKEQKEEFSMQISRLFRSQRAVKLIVRLDGEELMLAFHQQLNWIGPDGTGVVSVWTIGPIEDDRRLLKAVGFYHLQETMWNRLMPETITGLSLAFFPPY</sequence>
<accession>A0AAJ4XI96</accession>
<dbReference type="Proteomes" id="UP001294444">
    <property type="component" value="Unassembled WGS sequence"/>
</dbReference>
<feature type="signal peptide" evidence="2">
    <location>
        <begin position="1"/>
        <end position="26"/>
    </location>
</feature>
<comment type="caution">
    <text evidence="3">The sequence shown here is derived from an EMBL/GenBank/DDBJ whole genome shotgun (WGS) entry which is preliminary data.</text>
</comment>
<feature type="compositionally biased region" description="Low complexity" evidence="1">
    <location>
        <begin position="88"/>
        <end position="97"/>
    </location>
</feature>
<evidence type="ECO:0000313" key="4">
    <source>
        <dbReference type="Proteomes" id="UP001294444"/>
    </source>
</evidence>
<evidence type="ECO:0000256" key="2">
    <source>
        <dbReference type="SAM" id="SignalP"/>
    </source>
</evidence>
<organism evidence="3 4">
    <name type="scientific">Melanopsichium pennsylvanicum</name>
    <dbReference type="NCBI Taxonomy" id="63383"/>
    <lineage>
        <taxon>Eukaryota</taxon>
        <taxon>Fungi</taxon>
        <taxon>Dikarya</taxon>
        <taxon>Basidiomycota</taxon>
        <taxon>Ustilaginomycotina</taxon>
        <taxon>Ustilaginomycetes</taxon>
        <taxon>Ustilaginales</taxon>
        <taxon>Ustilaginaceae</taxon>
        <taxon>Melanopsichium</taxon>
    </lineage>
</organism>
<feature type="region of interest" description="Disordered" evidence="1">
    <location>
        <begin position="65"/>
        <end position="97"/>
    </location>
</feature>
<name>A0AAJ4XI96_9BASI</name>